<evidence type="ECO:0000256" key="1">
    <source>
        <dbReference type="SAM" id="SignalP"/>
    </source>
</evidence>
<evidence type="ECO:0000313" key="2">
    <source>
        <dbReference type="EMBL" id="KDR79780.1"/>
    </source>
</evidence>
<protein>
    <submittedName>
        <fullName evidence="2">Uncharacterized protein</fullName>
    </submittedName>
</protein>
<accession>A0A067T988</accession>
<reference evidence="3" key="1">
    <citation type="journal article" date="2014" name="Proc. Natl. Acad. Sci. U.S.A.">
        <title>Extensive sampling of basidiomycete genomes demonstrates inadequacy of the white-rot/brown-rot paradigm for wood decay fungi.</title>
        <authorList>
            <person name="Riley R."/>
            <person name="Salamov A.A."/>
            <person name="Brown D.W."/>
            <person name="Nagy L.G."/>
            <person name="Floudas D."/>
            <person name="Held B.W."/>
            <person name="Levasseur A."/>
            <person name="Lombard V."/>
            <person name="Morin E."/>
            <person name="Otillar R."/>
            <person name="Lindquist E.A."/>
            <person name="Sun H."/>
            <person name="LaButti K.M."/>
            <person name="Schmutz J."/>
            <person name="Jabbour D."/>
            <person name="Luo H."/>
            <person name="Baker S.E."/>
            <person name="Pisabarro A.G."/>
            <person name="Walton J.D."/>
            <person name="Blanchette R.A."/>
            <person name="Henrissat B."/>
            <person name="Martin F."/>
            <person name="Cullen D."/>
            <person name="Hibbett D.S."/>
            <person name="Grigoriev I.V."/>
        </authorList>
    </citation>
    <scope>NUCLEOTIDE SEQUENCE [LARGE SCALE GENOMIC DNA]</scope>
    <source>
        <strain evidence="3">CBS 339.88</strain>
    </source>
</reference>
<dbReference type="HOGENOM" id="CLU_1855413_0_0_1"/>
<evidence type="ECO:0000313" key="3">
    <source>
        <dbReference type="Proteomes" id="UP000027222"/>
    </source>
</evidence>
<organism evidence="2 3">
    <name type="scientific">Galerina marginata (strain CBS 339.88)</name>
    <dbReference type="NCBI Taxonomy" id="685588"/>
    <lineage>
        <taxon>Eukaryota</taxon>
        <taxon>Fungi</taxon>
        <taxon>Dikarya</taxon>
        <taxon>Basidiomycota</taxon>
        <taxon>Agaricomycotina</taxon>
        <taxon>Agaricomycetes</taxon>
        <taxon>Agaricomycetidae</taxon>
        <taxon>Agaricales</taxon>
        <taxon>Agaricineae</taxon>
        <taxon>Strophariaceae</taxon>
        <taxon>Galerina</taxon>
    </lineage>
</organism>
<keyword evidence="1" id="KW-0732">Signal</keyword>
<gene>
    <name evidence="2" type="ORF">GALMADRAFT_208102</name>
</gene>
<dbReference type="AlphaFoldDB" id="A0A067T988"/>
<dbReference type="Proteomes" id="UP000027222">
    <property type="component" value="Unassembled WGS sequence"/>
</dbReference>
<name>A0A067T988_GALM3</name>
<feature type="chain" id="PRO_5001646663" evidence="1">
    <location>
        <begin position="20"/>
        <end position="138"/>
    </location>
</feature>
<keyword evidence="3" id="KW-1185">Reference proteome</keyword>
<proteinExistence type="predicted"/>
<feature type="signal peptide" evidence="1">
    <location>
        <begin position="1"/>
        <end position="19"/>
    </location>
</feature>
<sequence>MLLALASLFSALCAQLVSFDTFVSSSKKRQARRLDDAAAFIRVEELALFAFQHLEAVMQHYPNEGLFSCEESGSIPAWYWKDSEAVAPGVYQEQQSAVVQAALQQGYGIESKKGPTSELVPFRYKFVVPFVPLMLQYH</sequence>
<dbReference type="EMBL" id="KL142372">
    <property type="protein sequence ID" value="KDR79780.1"/>
    <property type="molecule type" value="Genomic_DNA"/>
</dbReference>